<dbReference type="GO" id="GO:0003677">
    <property type="term" value="F:DNA binding"/>
    <property type="evidence" value="ECO:0007669"/>
    <property type="project" value="UniProtKB-KW"/>
</dbReference>
<evidence type="ECO:0000259" key="1">
    <source>
        <dbReference type="PROSITE" id="PS50943"/>
    </source>
</evidence>
<evidence type="ECO:0000313" key="3">
    <source>
        <dbReference type="Proteomes" id="UP000186455"/>
    </source>
</evidence>
<dbReference type="Pfam" id="PF13560">
    <property type="entry name" value="HTH_31"/>
    <property type="match status" value="1"/>
</dbReference>
<evidence type="ECO:0000313" key="2">
    <source>
        <dbReference type="EMBL" id="OKH90985.1"/>
    </source>
</evidence>
<comment type="caution">
    <text evidence="2">The sequence shown here is derived from an EMBL/GenBank/DDBJ whole genome shotgun (WGS) entry which is preliminary data.</text>
</comment>
<accession>A0A1Q4UZG9</accession>
<dbReference type="AlphaFoldDB" id="A0A1Q4UZG9"/>
<protein>
    <submittedName>
        <fullName evidence="2">DNA-binding protein</fullName>
    </submittedName>
</protein>
<keyword evidence="3" id="KW-1185">Reference proteome</keyword>
<reference evidence="2 3" key="1">
    <citation type="submission" date="2015-06" db="EMBL/GenBank/DDBJ databases">
        <title>Cloning and characterization of the uncialamcin biosynthetic gene cluster.</title>
        <authorList>
            <person name="Yan X."/>
            <person name="Huang T."/>
            <person name="Ge H."/>
            <person name="Shen B."/>
        </authorList>
    </citation>
    <scope>NUCLEOTIDE SEQUENCE [LARGE SCALE GENOMIC DNA]</scope>
    <source>
        <strain evidence="2 3">DCA2648</strain>
    </source>
</reference>
<dbReference type="RefSeq" id="WP_073793659.1">
    <property type="nucleotide sequence ID" value="NZ_LFBV01000010.1"/>
</dbReference>
<dbReference type="InterPro" id="IPR010982">
    <property type="entry name" value="Lambda_DNA-bd_dom_sf"/>
</dbReference>
<dbReference type="STRING" id="1048205.AB852_31270"/>
<dbReference type="SMART" id="SM00530">
    <property type="entry name" value="HTH_XRE"/>
    <property type="match status" value="1"/>
</dbReference>
<dbReference type="EMBL" id="LFBV01000010">
    <property type="protein sequence ID" value="OKH90985.1"/>
    <property type="molecule type" value="Genomic_DNA"/>
</dbReference>
<dbReference type="Gene3D" id="1.10.260.40">
    <property type="entry name" value="lambda repressor-like DNA-binding domains"/>
    <property type="match status" value="1"/>
</dbReference>
<keyword evidence="2" id="KW-0238">DNA-binding</keyword>
<dbReference type="PROSITE" id="PS50943">
    <property type="entry name" value="HTH_CROC1"/>
    <property type="match status" value="1"/>
</dbReference>
<dbReference type="InterPro" id="IPR043917">
    <property type="entry name" value="DUF5753"/>
</dbReference>
<feature type="domain" description="HTH cro/C1-type" evidence="1">
    <location>
        <begin position="21"/>
        <end position="74"/>
    </location>
</feature>
<dbReference type="CDD" id="cd00093">
    <property type="entry name" value="HTH_XRE"/>
    <property type="match status" value="1"/>
</dbReference>
<dbReference type="Pfam" id="PF19054">
    <property type="entry name" value="DUF5753"/>
    <property type="match status" value="1"/>
</dbReference>
<proteinExistence type="predicted"/>
<organism evidence="2 3">
    <name type="scientific">Streptomyces uncialis</name>
    <dbReference type="NCBI Taxonomy" id="1048205"/>
    <lineage>
        <taxon>Bacteria</taxon>
        <taxon>Bacillati</taxon>
        <taxon>Actinomycetota</taxon>
        <taxon>Actinomycetes</taxon>
        <taxon>Kitasatosporales</taxon>
        <taxon>Streptomycetaceae</taxon>
        <taxon>Streptomyces</taxon>
    </lineage>
</organism>
<name>A0A1Q4UZG9_9ACTN</name>
<dbReference type="SUPFAM" id="SSF47413">
    <property type="entry name" value="lambda repressor-like DNA-binding domains"/>
    <property type="match status" value="1"/>
</dbReference>
<dbReference type="Proteomes" id="UP000186455">
    <property type="component" value="Unassembled WGS sequence"/>
</dbReference>
<sequence>MVNRKQLDPEDGPQAAFGARLRMKRDARGWTQDELAERIGCTGSHISAVETGRRPPTRRFAASVDRVFDTGDQFERQSMAVRQTALLEGFPEYVAHEGRAAEVRLFESGVIPGPLQTRDYACEFANTAAERGDITPEQATERVDYLIGRQAALFRTPPPLIFVVLDESCIRRPIGGPDVMDAQLVRLLEFAELPNSWLQIAPYSMGARRPFNRVVHLLTMPDRSLMSYVESQTQGYLDRELSSVLPLVRNYHQLQIAAVSQAESVAMIEELRKGIV</sequence>
<gene>
    <name evidence="2" type="ORF">AB852_31270</name>
</gene>
<dbReference type="InterPro" id="IPR001387">
    <property type="entry name" value="Cro/C1-type_HTH"/>
</dbReference>